<dbReference type="AlphaFoldDB" id="W8Y5G0"/>
<dbReference type="EMBL" id="HG810017">
    <property type="protein sequence ID" value="CDN36704.1"/>
    <property type="molecule type" value="Genomic_DNA"/>
</dbReference>
<gene>
    <name evidence="1" type="ORF">BTDB27_003046</name>
</gene>
<organism evidence="1">
    <name type="scientific">Bacillus thuringiensis DB27</name>
    <dbReference type="NCBI Taxonomy" id="1431339"/>
    <lineage>
        <taxon>Bacteria</taxon>
        <taxon>Bacillati</taxon>
        <taxon>Bacillota</taxon>
        <taxon>Bacilli</taxon>
        <taxon>Bacillales</taxon>
        <taxon>Bacillaceae</taxon>
        <taxon>Bacillus</taxon>
        <taxon>Bacillus cereus group</taxon>
    </lineage>
</organism>
<dbReference type="HOGENOM" id="CLU_3247644_0_0_9"/>
<evidence type="ECO:0000313" key="1">
    <source>
        <dbReference type="EMBL" id="CDN36704.1"/>
    </source>
</evidence>
<protein>
    <submittedName>
        <fullName evidence="1">Uncharacterized protein</fullName>
    </submittedName>
</protein>
<proteinExistence type="predicted"/>
<name>W8Y5G0_BACTU</name>
<reference evidence="1" key="2">
    <citation type="submission" date="2014-01" db="EMBL/GenBank/DDBJ databases">
        <authorList>
            <person name="Aslett M."/>
        </authorList>
    </citation>
    <scope>NUCLEOTIDE SEQUENCE [LARGE SCALE GENOMIC DNA]</scope>
    <source>
        <strain evidence="1">DB27</strain>
    </source>
</reference>
<accession>W8Y5G0</accession>
<dbReference type="Proteomes" id="UP000030682">
    <property type="component" value="Unassembled WGS sequence"/>
</dbReference>
<reference evidence="1" key="1">
    <citation type="submission" date="2014-01" db="EMBL/GenBank/DDBJ databases">
        <title>Draft genome sequence of highly nematicidal Bacillus thuringiensis DB27.</title>
        <authorList>
            <person name="Iatsenko I."/>
            <person name="Pickard D."/>
            <person name="Corton C."/>
            <person name="Dougan G."/>
            <person name="Sommer R.J."/>
        </authorList>
    </citation>
    <scope>NUCLEOTIDE SEQUENCE [LARGE SCALE GENOMIC DNA]</scope>
    <source>
        <strain evidence="1">DB27</strain>
    </source>
</reference>
<sequence length="42" mass="4922">MYGGVRGARIITLFSLYSIVLLRATEPKYWNEYRNKTAQEIV</sequence>